<dbReference type="AlphaFoldDB" id="A0A5B1LJH5"/>
<sequence>MTLAGCSGDDDAKQPDEKTSSSNTTVTEHAGIDTRVEVGDVVGKLDKAAASEVAAEVATAVDQWIDAAYVGGDYPRASFADAFASFTDDAAKIATKQKDLMSNAALGDKLDEVTAVRRVVSVDLLAPKGETAGATAHVNLVIDLEGDVDRTDQVRGRLVLTPTKKGWRIFGFDIARGEVRD</sequence>
<evidence type="ECO:0000313" key="3">
    <source>
        <dbReference type="Proteomes" id="UP000325003"/>
    </source>
</evidence>
<comment type="caution">
    <text evidence="2">The sequence shown here is derived from an EMBL/GenBank/DDBJ whole genome shotgun (WGS) entry which is preliminary data.</text>
</comment>
<dbReference type="RefSeq" id="WP_149726321.1">
    <property type="nucleotide sequence ID" value="NZ_VUJV01000001.1"/>
</dbReference>
<feature type="compositionally biased region" description="Basic and acidic residues" evidence="1">
    <location>
        <begin position="10"/>
        <end position="19"/>
    </location>
</feature>
<reference evidence="2 3" key="2">
    <citation type="submission" date="2019-09" db="EMBL/GenBank/DDBJ databases">
        <authorList>
            <person name="Jin C."/>
        </authorList>
    </citation>
    <scope>NUCLEOTIDE SEQUENCE [LARGE SCALE GENOMIC DNA]</scope>
    <source>
        <strain evidence="2 3">BN130099</strain>
    </source>
</reference>
<evidence type="ECO:0008006" key="4">
    <source>
        <dbReference type="Google" id="ProtNLM"/>
    </source>
</evidence>
<reference evidence="2 3" key="1">
    <citation type="submission" date="2019-09" db="EMBL/GenBank/DDBJ databases">
        <title>Nocardioides panacisoli sp. nov., isolated from the soil of a ginseng field.</title>
        <authorList>
            <person name="Cho C."/>
        </authorList>
    </citation>
    <scope>NUCLEOTIDE SEQUENCE [LARGE SCALE GENOMIC DNA]</scope>
    <source>
        <strain evidence="2 3">BN130099</strain>
    </source>
</reference>
<gene>
    <name evidence="2" type="ORF">F0U44_00470</name>
</gene>
<proteinExistence type="predicted"/>
<evidence type="ECO:0000313" key="2">
    <source>
        <dbReference type="EMBL" id="KAA1420861.1"/>
    </source>
</evidence>
<dbReference type="Proteomes" id="UP000325003">
    <property type="component" value="Unassembled WGS sequence"/>
</dbReference>
<accession>A0A5B1LJH5</accession>
<feature type="region of interest" description="Disordered" evidence="1">
    <location>
        <begin position="1"/>
        <end position="31"/>
    </location>
</feature>
<organism evidence="2 3">
    <name type="scientific">Nocardioides humilatus</name>
    <dbReference type="NCBI Taxonomy" id="2607660"/>
    <lineage>
        <taxon>Bacteria</taxon>
        <taxon>Bacillati</taxon>
        <taxon>Actinomycetota</taxon>
        <taxon>Actinomycetes</taxon>
        <taxon>Propionibacteriales</taxon>
        <taxon>Nocardioidaceae</taxon>
        <taxon>Nocardioides</taxon>
    </lineage>
</organism>
<evidence type="ECO:0000256" key="1">
    <source>
        <dbReference type="SAM" id="MobiDB-lite"/>
    </source>
</evidence>
<name>A0A5B1LJH5_9ACTN</name>
<keyword evidence="3" id="KW-1185">Reference proteome</keyword>
<protein>
    <recommendedName>
        <fullName evidence="4">Mce-associated membrane protein</fullName>
    </recommendedName>
</protein>
<dbReference type="EMBL" id="VUJV01000001">
    <property type="protein sequence ID" value="KAA1420861.1"/>
    <property type="molecule type" value="Genomic_DNA"/>
</dbReference>